<evidence type="ECO:0000256" key="10">
    <source>
        <dbReference type="RuleBase" id="RU371123"/>
    </source>
</evidence>
<keyword evidence="10" id="KW-1133">Transmembrane helix</keyword>
<dbReference type="GO" id="GO:0005615">
    <property type="term" value="C:extracellular space"/>
    <property type="evidence" value="ECO:0007669"/>
    <property type="project" value="TreeGrafter"/>
</dbReference>
<evidence type="ECO:0000256" key="2">
    <source>
        <dbReference type="ARBA" id="ARBA00006041"/>
    </source>
</evidence>
<dbReference type="Proteomes" id="UP001314205">
    <property type="component" value="Unassembled WGS sequence"/>
</dbReference>
<evidence type="ECO:0000256" key="9">
    <source>
        <dbReference type="ARBA" id="ARBA00048864"/>
    </source>
</evidence>
<evidence type="ECO:0000256" key="8">
    <source>
        <dbReference type="ARBA" id="ARBA00023180"/>
    </source>
</evidence>
<dbReference type="SUPFAM" id="SSF69000">
    <property type="entry name" value="FAD-dependent thiol oxidase"/>
    <property type="match status" value="1"/>
</dbReference>
<dbReference type="AlphaFoldDB" id="A0AAV1KZ10"/>
<feature type="domain" description="Thioredoxin" evidence="13">
    <location>
        <begin position="11"/>
        <end position="158"/>
    </location>
</feature>
<evidence type="ECO:0000256" key="5">
    <source>
        <dbReference type="ARBA" id="ARBA00022827"/>
    </source>
</evidence>
<feature type="transmembrane region" description="Helical" evidence="10">
    <location>
        <begin position="560"/>
        <end position="582"/>
    </location>
</feature>
<dbReference type="GO" id="GO:0006457">
    <property type="term" value="P:protein folding"/>
    <property type="evidence" value="ECO:0007669"/>
    <property type="project" value="TreeGrafter"/>
</dbReference>
<dbReference type="PROSITE" id="PS00194">
    <property type="entry name" value="THIOREDOXIN_1"/>
    <property type="match status" value="1"/>
</dbReference>
<dbReference type="InterPro" id="IPR040986">
    <property type="entry name" value="QSOX_FAD-bd_dom"/>
</dbReference>
<dbReference type="FunFam" id="1.20.120.310:FF:000001">
    <property type="entry name" value="Sulfhydryl oxidase"/>
    <property type="match status" value="1"/>
</dbReference>
<keyword evidence="5 10" id="KW-0274">FAD</keyword>
<dbReference type="InterPro" id="IPR042568">
    <property type="entry name" value="QSOX_FAD-bd_sf"/>
</dbReference>
<feature type="chain" id="PRO_5043920328" description="Sulfhydryl oxidase" evidence="11">
    <location>
        <begin position="22"/>
        <end position="599"/>
    </location>
</feature>
<keyword evidence="15" id="KW-1185">Reference proteome</keyword>
<evidence type="ECO:0000256" key="1">
    <source>
        <dbReference type="ARBA" id="ARBA00001974"/>
    </source>
</evidence>
<dbReference type="Pfam" id="PF00085">
    <property type="entry name" value="Thioredoxin"/>
    <property type="match status" value="1"/>
</dbReference>
<dbReference type="PROSITE" id="PS51324">
    <property type="entry name" value="ERV_ALR"/>
    <property type="match status" value="1"/>
</dbReference>
<dbReference type="InterPro" id="IPR039798">
    <property type="entry name" value="Sulfhydryl_oxidase"/>
</dbReference>
<keyword evidence="10" id="KW-0812">Transmembrane</keyword>
<evidence type="ECO:0000259" key="13">
    <source>
        <dbReference type="PROSITE" id="PS51352"/>
    </source>
</evidence>
<name>A0AAV1KZ10_9NEOP</name>
<dbReference type="SUPFAM" id="SSF52833">
    <property type="entry name" value="Thioredoxin-like"/>
    <property type="match status" value="1"/>
</dbReference>
<dbReference type="PROSITE" id="PS51352">
    <property type="entry name" value="THIOREDOXIN_2"/>
    <property type="match status" value="1"/>
</dbReference>
<dbReference type="GO" id="GO:0016971">
    <property type="term" value="F:flavin-dependent sulfhydryl oxidase activity"/>
    <property type="evidence" value="ECO:0007669"/>
    <property type="project" value="InterPro"/>
</dbReference>
<dbReference type="InterPro" id="IPR041269">
    <property type="entry name" value="QSOX_Trx1"/>
</dbReference>
<dbReference type="EC" id="1.8.3.2" evidence="10"/>
<dbReference type="Gene3D" id="3.40.30.10">
    <property type="entry name" value="Glutaredoxin"/>
    <property type="match status" value="2"/>
</dbReference>
<evidence type="ECO:0000256" key="7">
    <source>
        <dbReference type="ARBA" id="ARBA00023157"/>
    </source>
</evidence>
<keyword evidence="4 11" id="KW-0732">Signal</keyword>
<dbReference type="PANTHER" id="PTHR22897">
    <property type="entry name" value="QUIESCIN Q6-RELATED SULFHYDRYL OXIDASE"/>
    <property type="match status" value="1"/>
</dbReference>
<keyword evidence="6 10" id="KW-0560">Oxidoreductase</keyword>
<evidence type="ECO:0000256" key="3">
    <source>
        <dbReference type="ARBA" id="ARBA00022630"/>
    </source>
</evidence>
<dbReference type="InterPro" id="IPR036774">
    <property type="entry name" value="ERV/ALR_sulphydryl_oxid_sf"/>
</dbReference>
<evidence type="ECO:0000256" key="6">
    <source>
        <dbReference type="ARBA" id="ARBA00023002"/>
    </source>
</evidence>
<comment type="catalytic activity">
    <reaction evidence="9 10">
        <text>2 R'C(R)SH + O2 = R'C(R)S-S(R)CR' + H2O2</text>
        <dbReference type="Rhea" id="RHEA:17357"/>
        <dbReference type="ChEBI" id="CHEBI:15379"/>
        <dbReference type="ChEBI" id="CHEBI:16240"/>
        <dbReference type="ChEBI" id="CHEBI:16520"/>
        <dbReference type="ChEBI" id="CHEBI:17412"/>
        <dbReference type="EC" id="1.8.3.2"/>
    </reaction>
</comment>
<dbReference type="Pfam" id="PF18108">
    <property type="entry name" value="QSOX_Trx1"/>
    <property type="match status" value="1"/>
</dbReference>
<evidence type="ECO:0000259" key="12">
    <source>
        <dbReference type="PROSITE" id="PS51324"/>
    </source>
</evidence>
<evidence type="ECO:0000313" key="15">
    <source>
        <dbReference type="Proteomes" id="UP001314205"/>
    </source>
</evidence>
<sequence length="599" mass="68091">MMYRVNFVLLCILLQNYPVIGAVIADTGDIDEQGLYSKSDHVIILTNRNFERKVYGQKHALLVEFYNSYCGHCRAFAPKFKSLAADIVAWKDVIQLAVIDCSVDENNEICRQFEVMAYPSFRYIHEHYVKGNANIGERFQSTDSAEKLKSQLIAKMQAEQSLGRLVFSPSLSIASYATYTSALSDVPSDVFYTFLVFENANSTVGSELALDINDYKLIRVKRVYDTSELAKFAGVTHFPGLVALSSTLEPTSLTPKNPTKQNLLKAINTFLKSKNYAFPVRKIDTQDLNINVNSDEKLSYLNSDIVYYSDLEKTIKASLHTEITRHKILKDEALQALLNYLDVLISTFPFRGNLRDYILDLAENLQTKKEWSGSEVYDLVKRLETTHAPVYTSDLDYIGCKGSQPKFRGYTCGLWTLFHTLTVNAAKKPGTEGPKVLRALHGYVKHFFGCTECSEHFQAMAARNRLFDVKENDKAVLWLWISHNEVNLRLAGDITEDPEHPKIQFPSVSKCPECRLARGAWNLPAVYQYLQKMYGSENIRDSRRLASSGVAASPFSNLDIGMLSLLYILSFIIILLVVKFFITKHFFRKRRYKHGFGKV</sequence>
<evidence type="ECO:0000256" key="11">
    <source>
        <dbReference type="SAM" id="SignalP"/>
    </source>
</evidence>
<proteinExistence type="inferred from homology"/>
<dbReference type="PANTHER" id="PTHR22897:SF8">
    <property type="entry name" value="SULFHYDRYL OXIDASE"/>
    <property type="match status" value="1"/>
</dbReference>
<keyword evidence="7" id="KW-1015">Disulfide bond</keyword>
<accession>A0AAV1KZ10</accession>
<dbReference type="Gene3D" id="1.20.120.310">
    <property type="entry name" value="ERV/ALR sulfhydryl oxidase domain"/>
    <property type="match status" value="1"/>
</dbReference>
<dbReference type="FunFam" id="3.40.30.10:FF:000073">
    <property type="entry name" value="Sulfhydryl oxidase"/>
    <property type="match status" value="1"/>
</dbReference>
<feature type="domain" description="ERV/ALR sulfhydryl oxidase" evidence="12">
    <location>
        <begin position="403"/>
        <end position="504"/>
    </location>
</feature>
<dbReference type="EMBL" id="CAVLGL010000082">
    <property type="protein sequence ID" value="CAK1588261.1"/>
    <property type="molecule type" value="Genomic_DNA"/>
</dbReference>
<comment type="cofactor">
    <cofactor evidence="1 10">
        <name>FAD</name>
        <dbReference type="ChEBI" id="CHEBI:57692"/>
    </cofactor>
</comment>
<keyword evidence="8" id="KW-0325">Glycoprotein</keyword>
<organism evidence="14 15">
    <name type="scientific">Parnassius mnemosyne</name>
    <name type="common">clouded apollo</name>
    <dbReference type="NCBI Taxonomy" id="213953"/>
    <lineage>
        <taxon>Eukaryota</taxon>
        <taxon>Metazoa</taxon>
        <taxon>Ecdysozoa</taxon>
        <taxon>Arthropoda</taxon>
        <taxon>Hexapoda</taxon>
        <taxon>Insecta</taxon>
        <taxon>Pterygota</taxon>
        <taxon>Neoptera</taxon>
        <taxon>Endopterygota</taxon>
        <taxon>Lepidoptera</taxon>
        <taxon>Glossata</taxon>
        <taxon>Ditrysia</taxon>
        <taxon>Papilionoidea</taxon>
        <taxon>Papilionidae</taxon>
        <taxon>Parnassiinae</taxon>
        <taxon>Parnassini</taxon>
        <taxon>Parnassius</taxon>
        <taxon>Driopa</taxon>
    </lineage>
</organism>
<dbReference type="InterPro" id="IPR017905">
    <property type="entry name" value="ERV/ALR_sulphydryl_oxidase"/>
</dbReference>
<gene>
    <name evidence="14" type="ORF">PARMNEM_LOCUS8919</name>
</gene>
<keyword evidence="10" id="KW-0472">Membrane</keyword>
<dbReference type="GO" id="GO:0003756">
    <property type="term" value="F:protein disulfide isomerase activity"/>
    <property type="evidence" value="ECO:0007669"/>
    <property type="project" value="TreeGrafter"/>
</dbReference>
<dbReference type="Pfam" id="PF18371">
    <property type="entry name" value="FAD_SOX"/>
    <property type="match status" value="1"/>
</dbReference>
<feature type="signal peptide" evidence="11">
    <location>
        <begin position="1"/>
        <end position="21"/>
    </location>
</feature>
<evidence type="ECO:0000256" key="4">
    <source>
        <dbReference type="ARBA" id="ARBA00022729"/>
    </source>
</evidence>
<protein>
    <recommendedName>
        <fullName evidence="10">Sulfhydryl oxidase</fullName>
        <ecNumber evidence="10">1.8.3.2</ecNumber>
    </recommendedName>
</protein>
<comment type="caution">
    <text evidence="14">The sequence shown here is derived from an EMBL/GenBank/DDBJ whole genome shotgun (WGS) entry which is preliminary data.</text>
</comment>
<dbReference type="InterPro" id="IPR017937">
    <property type="entry name" value="Thioredoxin_CS"/>
</dbReference>
<comment type="similarity">
    <text evidence="2 10">Belongs to the quiescin-sulfhydryl oxidase (QSOX) family.</text>
</comment>
<evidence type="ECO:0000313" key="14">
    <source>
        <dbReference type="EMBL" id="CAK1588261.1"/>
    </source>
</evidence>
<keyword evidence="3 10" id="KW-0285">Flavoprotein</keyword>
<dbReference type="InterPro" id="IPR036249">
    <property type="entry name" value="Thioredoxin-like_sf"/>
</dbReference>
<dbReference type="Pfam" id="PF04777">
    <property type="entry name" value="Evr1_Alr"/>
    <property type="match status" value="1"/>
</dbReference>
<reference evidence="14 15" key="1">
    <citation type="submission" date="2023-11" db="EMBL/GenBank/DDBJ databases">
        <authorList>
            <person name="Hedman E."/>
            <person name="Englund M."/>
            <person name="Stromberg M."/>
            <person name="Nyberg Akerstrom W."/>
            <person name="Nylinder S."/>
            <person name="Jareborg N."/>
            <person name="Kallberg Y."/>
            <person name="Kronander E."/>
        </authorList>
    </citation>
    <scope>NUCLEOTIDE SEQUENCE [LARGE SCALE GENOMIC DNA]</scope>
</reference>
<dbReference type="GO" id="GO:0000139">
    <property type="term" value="C:Golgi membrane"/>
    <property type="evidence" value="ECO:0007669"/>
    <property type="project" value="TreeGrafter"/>
</dbReference>
<dbReference type="Gene3D" id="1.20.120.1960">
    <property type="entry name" value="QSOX sulfhydryl oxidase domain"/>
    <property type="match status" value="1"/>
</dbReference>
<comment type="function">
    <text evidence="10">Catalyzes the oxidation of sulfhydryl groups in peptide and protein thiols to disulfides with the reduction of oxygen to hydrogen peroxide.</text>
</comment>
<dbReference type="InterPro" id="IPR013766">
    <property type="entry name" value="Thioredoxin_domain"/>
</dbReference>